<dbReference type="GO" id="GO:0009254">
    <property type="term" value="P:peptidoglycan turnover"/>
    <property type="evidence" value="ECO:0007669"/>
    <property type="project" value="TreeGrafter"/>
</dbReference>
<dbReference type="Pfam" id="PF05036">
    <property type="entry name" value="SPOR"/>
    <property type="match status" value="1"/>
</dbReference>
<dbReference type="SMART" id="SM00644">
    <property type="entry name" value="Ami_2"/>
    <property type="match status" value="1"/>
</dbReference>
<keyword evidence="3 6" id="KW-0378">Hydrolase</keyword>
<reference evidence="6" key="2">
    <citation type="submission" date="2024-06" db="EMBL/GenBank/DDBJ databases">
        <authorList>
            <person name="Petrova K.O."/>
            <person name="Toshchakov S.V."/>
            <person name="Boltjanskaja Y.V."/>
            <person name="Kevbrin V."/>
        </authorList>
    </citation>
    <scope>NUCLEOTIDE SEQUENCE</scope>
    <source>
        <strain evidence="6">Z-910T</strain>
    </source>
</reference>
<evidence type="ECO:0000256" key="2">
    <source>
        <dbReference type="ARBA" id="ARBA00011901"/>
    </source>
</evidence>
<dbReference type="GO" id="GO:0008745">
    <property type="term" value="F:N-acetylmuramoyl-L-alanine amidase activity"/>
    <property type="evidence" value="ECO:0007669"/>
    <property type="project" value="UniProtKB-EC"/>
</dbReference>
<dbReference type="AlphaFoldDB" id="A0AAU7VK93"/>
<proteinExistence type="predicted"/>
<dbReference type="EC" id="3.5.1.28" evidence="2"/>
<dbReference type="Gene3D" id="3.40.80.10">
    <property type="entry name" value="Peptidoglycan recognition protein-like"/>
    <property type="match status" value="1"/>
</dbReference>
<accession>A0AAU7VK93</accession>
<evidence type="ECO:0000259" key="5">
    <source>
        <dbReference type="PROSITE" id="PS51724"/>
    </source>
</evidence>
<comment type="catalytic activity">
    <reaction evidence="1">
        <text>Hydrolyzes the link between N-acetylmuramoyl residues and L-amino acid residues in certain cell-wall glycopeptides.</text>
        <dbReference type="EC" id="3.5.1.28"/>
    </reaction>
</comment>
<dbReference type="InterPro" id="IPR007730">
    <property type="entry name" value="SPOR-like_dom"/>
</dbReference>
<dbReference type="GO" id="GO:0009253">
    <property type="term" value="P:peptidoglycan catabolic process"/>
    <property type="evidence" value="ECO:0007669"/>
    <property type="project" value="InterPro"/>
</dbReference>
<dbReference type="Pfam" id="PF01510">
    <property type="entry name" value="Amidase_2"/>
    <property type="match status" value="1"/>
</dbReference>
<evidence type="ECO:0000256" key="1">
    <source>
        <dbReference type="ARBA" id="ARBA00001561"/>
    </source>
</evidence>
<dbReference type="Gene3D" id="3.30.70.1070">
    <property type="entry name" value="Sporulation related repeat"/>
    <property type="match status" value="1"/>
</dbReference>
<organism evidence="6">
    <name type="scientific">Proteinivorax tanatarense</name>
    <dbReference type="NCBI Taxonomy" id="1260629"/>
    <lineage>
        <taxon>Bacteria</taxon>
        <taxon>Bacillati</taxon>
        <taxon>Bacillota</taxon>
        <taxon>Clostridia</taxon>
        <taxon>Eubacteriales</taxon>
        <taxon>Proteinivoracaceae</taxon>
        <taxon>Proteinivorax</taxon>
    </lineage>
</organism>
<dbReference type="InterPro" id="IPR051206">
    <property type="entry name" value="NAMLAA_amidase_2"/>
</dbReference>
<dbReference type="CDD" id="cd06583">
    <property type="entry name" value="PGRP"/>
    <property type="match status" value="1"/>
</dbReference>
<dbReference type="PANTHER" id="PTHR30417:SF1">
    <property type="entry name" value="N-ACETYLMURAMOYL-L-ALANINE AMIDASE AMID"/>
    <property type="match status" value="1"/>
</dbReference>
<evidence type="ECO:0000256" key="4">
    <source>
        <dbReference type="ARBA" id="ARBA00023316"/>
    </source>
</evidence>
<dbReference type="PANTHER" id="PTHR30417">
    <property type="entry name" value="N-ACETYLMURAMOYL-L-ALANINE AMIDASE AMID"/>
    <property type="match status" value="1"/>
</dbReference>
<sequence length="322" mass="36318">MTLSNLKTKFMTRNDCYTAGRTITPKGIMVHSTVTPGVMAGSWFSRWNKSYRAGEINRQVCVHAFLDDKEIWQYLPWNHRGWHAGGAANNTHIGFEICEPAGHSFRGATMVGYDVKKNEAYFRAAWKNAVDLCVFLCKKYGLTEKDIIGHAEGHRKGIASNHADPDHWFPKHGESMDSFRAAVKIGLKNPKNEDFYVGDIVKIKDAANRYYPNGPQIPSWVKSTNHKITQNRSNGKTVLRGGRKAVLLGKKIHKRTGDESPGIMTWVDKEILELVDVEKEEKGAAPEKLYRVQVGAFGKEENAKALMGRLQKAGFDAYMRYE</sequence>
<dbReference type="GO" id="GO:0071555">
    <property type="term" value="P:cell wall organization"/>
    <property type="evidence" value="ECO:0007669"/>
    <property type="project" value="UniProtKB-KW"/>
</dbReference>
<dbReference type="RefSeq" id="WP_350343214.1">
    <property type="nucleotide sequence ID" value="NZ_CP158367.1"/>
</dbReference>
<reference evidence="6" key="1">
    <citation type="journal article" date="2013" name="Extremophiles">
        <title>Proteinivorax tanatarense gen. nov., sp. nov., an anaerobic, haloalkaliphilic, proteolytic bacterium isolated from a decaying algal bloom, and proposal of Proteinivoraceae fam. nov.</title>
        <authorList>
            <person name="Kevbrin V."/>
            <person name="Boltyanskaya Y."/>
            <person name="Zhilina T."/>
            <person name="Kolganova T."/>
            <person name="Lavrentjeva E."/>
            <person name="Kuznetsov B."/>
        </authorList>
    </citation>
    <scope>NUCLEOTIDE SEQUENCE</scope>
    <source>
        <strain evidence="6">Z-910T</strain>
    </source>
</reference>
<dbReference type="SUPFAM" id="SSF55846">
    <property type="entry name" value="N-acetylmuramoyl-L-alanine amidase-like"/>
    <property type="match status" value="1"/>
</dbReference>
<dbReference type="InterPro" id="IPR036505">
    <property type="entry name" value="Amidase/PGRP_sf"/>
</dbReference>
<dbReference type="InterPro" id="IPR036680">
    <property type="entry name" value="SPOR-like_sf"/>
</dbReference>
<name>A0AAU7VK93_9FIRM</name>
<feature type="domain" description="SPOR" evidence="5">
    <location>
        <begin position="284"/>
        <end position="322"/>
    </location>
</feature>
<dbReference type="GO" id="GO:0042834">
    <property type="term" value="F:peptidoglycan binding"/>
    <property type="evidence" value="ECO:0007669"/>
    <property type="project" value="InterPro"/>
</dbReference>
<evidence type="ECO:0000256" key="3">
    <source>
        <dbReference type="ARBA" id="ARBA00022801"/>
    </source>
</evidence>
<evidence type="ECO:0000313" key="6">
    <source>
        <dbReference type="EMBL" id="XBX74462.1"/>
    </source>
</evidence>
<keyword evidence="4" id="KW-0961">Cell wall biogenesis/degradation</keyword>
<gene>
    <name evidence="6" type="ORF">PRVXT_002504</name>
</gene>
<dbReference type="SUPFAM" id="SSF110997">
    <property type="entry name" value="Sporulation related repeat"/>
    <property type="match status" value="1"/>
</dbReference>
<protein>
    <recommendedName>
        <fullName evidence="2">N-acetylmuramoyl-L-alanine amidase</fullName>
        <ecNumber evidence="2">3.5.1.28</ecNumber>
    </recommendedName>
</protein>
<dbReference type="EMBL" id="CP158367">
    <property type="protein sequence ID" value="XBX74462.1"/>
    <property type="molecule type" value="Genomic_DNA"/>
</dbReference>
<dbReference type="PROSITE" id="PS51724">
    <property type="entry name" value="SPOR"/>
    <property type="match status" value="1"/>
</dbReference>
<dbReference type="InterPro" id="IPR002502">
    <property type="entry name" value="Amidase_domain"/>
</dbReference>